<keyword evidence="3" id="KW-1185">Reference proteome</keyword>
<protein>
    <recommendedName>
        <fullName evidence="4">Transmembrane protein 135 N-terminal domain-containing protein</fullName>
    </recommendedName>
</protein>
<dbReference type="OrthoDB" id="4021778at2759"/>
<organism evidence="2 3">
    <name type="scientific">Candida viswanathii</name>
    <dbReference type="NCBI Taxonomy" id="5486"/>
    <lineage>
        <taxon>Eukaryota</taxon>
        <taxon>Fungi</taxon>
        <taxon>Dikarya</taxon>
        <taxon>Ascomycota</taxon>
        <taxon>Saccharomycotina</taxon>
        <taxon>Pichiomycetes</taxon>
        <taxon>Debaryomycetaceae</taxon>
        <taxon>Candida/Lodderomyces clade</taxon>
        <taxon>Candida</taxon>
    </lineage>
</organism>
<evidence type="ECO:0000256" key="1">
    <source>
        <dbReference type="SAM" id="Phobius"/>
    </source>
</evidence>
<name>A0A367XNQ4_9ASCO</name>
<evidence type="ECO:0000313" key="2">
    <source>
        <dbReference type="EMBL" id="RCK55274.1"/>
    </source>
</evidence>
<dbReference type="PANTHER" id="PTHR12459:SF15">
    <property type="entry name" value="TRANSMEMBRANE PROTEIN 135"/>
    <property type="match status" value="1"/>
</dbReference>
<evidence type="ECO:0008006" key="4">
    <source>
        <dbReference type="Google" id="ProtNLM"/>
    </source>
</evidence>
<reference evidence="2 3" key="1">
    <citation type="submission" date="2018-06" db="EMBL/GenBank/DDBJ databases">
        <title>Whole genome sequencing of Candida tropicalis (genome annotated by CSBL at Korea University).</title>
        <authorList>
            <person name="Ahn J."/>
        </authorList>
    </citation>
    <scope>NUCLEOTIDE SEQUENCE [LARGE SCALE GENOMIC DNA]</scope>
    <source>
        <strain evidence="2 3">ATCC 20962</strain>
    </source>
</reference>
<accession>A0A367XNQ4</accession>
<keyword evidence="1" id="KW-1133">Transmembrane helix</keyword>
<keyword evidence="1" id="KW-0812">Transmembrane</keyword>
<gene>
    <name evidence="2" type="ORF">Cantr_04075</name>
</gene>
<dbReference type="EMBL" id="QLNQ01000030">
    <property type="protein sequence ID" value="RCK55274.1"/>
    <property type="molecule type" value="Genomic_DNA"/>
</dbReference>
<keyword evidence="1" id="KW-0472">Membrane</keyword>
<dbReference type="Proteomes" id="UP000253472">
    <property type="component" value="Unassembled WGS sequence"/>
</dbReference>
<feature type="transmembrane region" description="Helical" evidence="1">
    <location>
        <begin position="327"/>
        <end position="349"/>
    </location>
</feature>
<evidence type="ECO:0000313" key="3">
    <source>
        <dbReference type="Proteomes" id="UP000253472"/>
    </source>
</evidence>
<sequence>MSPTSIVLHPVPKSIRRQVLATIRANGSTPIGTIVVRILRLIKYLTNLSIKTGIKIFRLIFVQRSTVSTFLFAYIYEVLPKLVSRFFSHLFKLDFKGYGSDVIQALSEPLDPGRLPVFMTKLVATLNAFLPIYTSILRHHIQPDQLQFFSSFCAAFTSAVLNFPSFQTEKLKQDRHYTLDWTLVLITRALDTVITSNFASMVDAKTSTLKHLDRFGDVIMFMASCYVIMETWFYEPEKLPPDYKKWIDKATAVDDEIVQGMNYLKSNQLNYDVQDQGGPQHDHFEKYCTKYGKIPSLGDPLKFDKLPCEIFHQFKTRSCLKHAVLRFWLQFKFAFKAYFAINAFVFIFVNKFRSNPIRMLVKTVRSASFLGAYSAIQWGVFCYVRNYHPHWFGQRFWDVWALKAGSALSGISIMLEYPDRRDELSMYVAPKALGTFVDPEPTDKNIKMEILAFSLSFAVLIAYAKLNPAKLRGLLGKGLSFMVKD</sequence>
<dbReference type="AlphaFoldDB" id="A0A367XNQ4"/>
<dbReference type="InterPro" id="IPR026749">
    <property type="entry name" value="Tmem135"/>
</dbReference>
<dbReference type="PANTHER" id="PTHR12459">
    <property type="entry name" value="TRANSMEMBRANE PROTEIN 135-RELATED"/>
    <property type="match status" value="1"/>
</dbReference>
<proteinExistence type="predicted"/>
<comment type="caution">
    <text evidence="2">The sequence shown here is derived from an EMBL/GenBank/DDBJ whole genome shotgun (WGS) entry which is preliminary data.</text>
</comment>